<dbReference type="PANTHER" id="PTHR31904:SF1">
    <property type="entry name" value="BYPASS OF STOP CODON PROTEIN 5-RELATED"/>
    <property type="match status" value="1"/>
</dbReference>
<sequence>MPFSTASSVSVQPDRMQALGNQIGYKVRNISHHGQPTIVIHLDDDSSGHQQKFVTSYSSMDTLNGTVTITAPHDACFEDIDIAFTGTSQVYVDTMTTTPTMTGRTEAKHRFLTLRQPINESSFPTPRIFEAGKAYKFPFTFTIPSQLLPKACLHNVISDQVREQHLLLPPSIGDPDLAGFGSTLLDDLAPDMSRITYAIQVKIAHIHRGEGLIVLADKTKKVRVKPSYPEQPPLTIDHNEDYRPRQEKTVKKGLFQGKLGTLSAKSIQPPPLVIPGARSIEGRSISAMAKLVLRFDPVEETATPPKLGSLSTKMKVATYYASGPRQNFPVRSSLGLDLSQGLYSEYVPLSNLCIASAQWEKQEATSNPPAAALIRRDSGISDCSTTSESEEAFAIGILPASKDYKKGTFYTAQILVPVTLPMTRNFIPTFHSCLISRVYTLALQLSAHGCSSLRLKVPIQICAEGSDTGMENARARSMEETAFRTAADMFAQSIAPPSFEASRNASVSTRDEMPPDYAAFAPSTTRYSVSHSVIA</sequence>
<evidence type="ECO:0000313" key="3">
    <source>
        <dbReference type="Proteomes" id="UP000472372"/>
    </source>
</evidence>
<reference evidence="2" key="1">
    <citation type="submission" date="2021-02" db="EMBL/GenBank/DDBJ databases">
        <authorList>
            <person name="Syme A R."/>
            <person name="Syme A R."/>
            <person name="Moolhuijzen P."/>
        </authorList>
    </citation>
    <scope>NUCLEOTIDE SEQUENCE</scope>
    <source>
        <strain evidence="2">W1-1</strain>
    </source>
</reference>
<organism evidence="2 3">
    <name type="scientific">Pyrenophora teres f. teres</name>
    <dbReference type="NCBI Taxonomy" id="97479"/>
    <lineage>
        <taxon>Eukaryota</taxon>
        <taxon>Fungi</taxon>
        <taxon>Dikarya</taxon>
        <taxon>Ascomycota</taxon>
        <taxon>Pezizomycotina</taxon>
        <taxon>Dothideomycetes</taxon>
        <taxon>Pleosporomycetidae</taxon>
        <taxon>Pleosporales</taxon>
        <taxon>Pleosporineae</taxon>
        <taxon>Pleosporaceae</taxon>
        <taxon>Pyrenophora</taxon>
    </lineage>
</organism>
<gene>
    <name evidence="2" type="ORF">PTTW11_11136</name>
</gene>
<evidence type="ECO:0000259" key="1">
    <source>
        <dbReference type="Pfam" id="PF04425"/>
    </source>
</evidence>
<accession>A0A6S6WL40</accession>
<dbReference type="InterPro" id="IPR014752">
    <property type="entry name" value="Arrestin-like_C"/>
</dbReference>
<dbReference type="InterPro" id="IPR039634">
    <property type="entry name" value="Bul1-like"/>
</dbReference>
<name>A0A6S6WL40_9PLEO</name>
<dbReference type="InterPro" id="IPR007519">
    <property type="entry name" value="Bul1_N"/>
</dbReference>
<evidence type="ECO:0000313" key="2">
    <source>
        <dbReference type="EMBL" id="CAE7219155.1"/>
    </source>
</evidence>
<dbReference type="EMBL" id="HG992988">
    <property type="protein sequence ID" value="CAE7219155.1"/>
    <property type="molecule type" value="Genomic_DNA"/>
</dbReference>
<dbReference type="PANTHER" id="PTHR31904">
    <property type="entry name" value="BYPASS OF STOP CODON PROTEIN 5-RELATED"/>
    <property type="match status" value="1"/>
</dbReference>
<dbReference type="Pfam" id="PF04425">
    <property type="entry name" value="Bul1_N"/>
    <property type="match status" value="1"/>
</dbReference>
<feature type="domain" description="Bul1 N-terminal" evidence="1">
    <location>
        <begin position="123"/>
        <end position="173"/>
    </location>
</feature>
<dbReference type="Proteomes" id="UP000472372">
    <property type="component" value="Chromosome 12"/>
</dbReference>
<dbReference type="AlphaFoldDB" id="A0A6S6WL40"/>
<dbReference type="Gene3D" id="2.60.40.640">
    <property type="match status" value="1"/>
</dbReference>
<proteinExistence type="predicted"/>
<protein>
    <submittedName>
        <fullName evidence="2">Bul1 N domain containing protein</fullName>
    </submittedName>
</protein>